<organism evidence="1 2">
    <name type="scientific">Subtercola boreus</name>
    <dbReference type="NCBI Taxonomy" id="120213"/>
    <lineage>
        <taxon>Bacteria</taxon>
        <taxon>Bacillati</taxon>
        <taxon>Actinomycetota</taxon>
        <taxon>Actinomycetes</taxon>
        <taxon>Micrococcales</taxon>
        <taxon>Microbacteriaceae</taxon>
        <taxon>Subtercola</taxon>
    </lineage>
</organism>
<dbReference type="Proteomes" id="UP000257080">
    <property type="component" value="Unassembled WGS sequence"/>
</dbReference>
<dbReference type="AlphaFoldDB" id="A0A3E0WBW5"/>
<dbReference type="EMBL" id="NBXE01000019">
    <property type="protein sequence ID" value="RFA27436.1"/>
    <property type="molecule type" value="Genomic_DNA"/>
</dbReference>
<comment type="caution">
    <text evidence="1">The sequence shown here is derived from an EMBL/GenBank/DDBJ whole genome shotgun (WGS) entry which is preliminary data.</text>
</comment>
<protein>
    <recommendedName>
        <fullName evidence="3">SMI1/KNR4 family protein</fullName>
    </recommendedName>
</protein>
<accession>A0A3E0WBW5</accession>
<proteinExistence type="predicted"/>
<name>A0A3E0WBW5_9MICO</name>
<reference evidence="1 2" key="1">
    <citation type="submission" date="2017-04" db="EMBL/GenBank/DDBJ databases">
        <title>Comparative genome analysis of Subtercola boreus.</title>
        <authorList>
            <person name="Cho Y.-J."/>
            <person name="Cho A."/>
            <person name="Kim O.-S."/>
            <person name="Lee J.-I."/>
        </authorList>
    </citation>
    <scope>NUCLEOTIDE SEQUENCE [LARGE SCALE GENOMIC DNA]</scope>
    <source>
        <strain evidence="1 2">P28004</strain>
    </source>
</reference>
<dbReference type="RefSeq" id="WP_116418197.1">
    <property type="nucleotide sequence ID" value="NZ_NBXC01000014.1"/>
</dbReference>
<evidence type="ECO:0000313" key="1">
    <source>
        <dbReference type="EMBL" id="RFA27436.1"/>
    </source>
</evidence>
<dbReference type="OrthoDB" id="6420553at2"/>
<sequence>MFDLQTLPEWWQNADDDEDRDWIWAECQTELTTAHPSFETVRLLATSIGTDDVLLVHTDRDNAVSTVHLSMSGRPEWPVWDGFEFTGTFAEFMARELRRYGPRTP</sequence>
<evidence type="ECO:0008006" key="3">
    <source>
        <dbReference type="Google" id="ProtNLM"/>
    </source>
</evidence>
<evidence type="ECO:0000313" key="2">
    <source>
        <dbReference type="Proteomes" id="UP000257080"/>
    </source>
</evidence>
<gene>
    <name evidence="1" type="ORF">B7R25_06740</name>
</gene>